<dbReference type="AlphaFoldDB" id="A0A0V1ERI5"/>
<dbReference type="InterPro" id="IPR040194">
    <property type="entry name" value="Cwf19-like"/>
</dbReference>
<evidence type="ECO:0000256" key="2">
    <source>
        <dbReference type="SAM" id="MobiDB-lite"/>
    </source>
</evidence>
<evidence type="ECO:0000256" key="1">
    <source>
        <dbReference type="ARBA" id="ARBA00006795"/>
    </source>
</evidence>
<feature type="region of interest" description="Disordered" evidence="2">
    <location>
        <begin position="144"/>
        <end position="163"/>
    </location>
</feature>
<dbReference type="Pfam" id="PF04677">
    <property type="entry name" value="CwfJ_C_1"/>
    <property type="match status" value="1"/>
</dbReference>
<accession>A0A0V1ERI5</accession>
<dbReference type="Gene3D" id="3.30.428.10">
    <property type="entry name" value="HIT-like"/>
    <property type="match status" value="1"/>
</dbReference>
<comment type="caution">
    <text evidence="5">The sequence shown here is derived from an EMBL/GenBank/DDBJ whole genome shotgun (WGS) entry which is preliminary data.</text>
</comment>
<dbReference type="EMBL" id="JYDR01000012">
    <property type="protein sequence ID" value="KRY76357.1"/>
    <property type="molecule type" value="Genomic_DNA"/>
</dbReference>
<dbReference type="SUPFAM" id="SSF54197">
    <property type="entry name" value="HIT-like"/>
    <property type="match status" value="1"/>
</dbReference>
<dbReference type="InterPro" id="IPR006768">
    <property type="entry name" value="Cwf19-like_C_dom-1"/>
</dbReference>
<protein>
    <submittedName>
        <fullName evidence="5">CWF19-like protein 2</fullName>
    </submittedName>
</protein>
<dbReference type="PANTHER" id="PTHR12072">
    <property type="entry name" value="CWF19, CELL CYCLE CONTROL PROTEIN"/>
    <property type="match status" value="1"/>
</dbReference>
<gene>
    <name evidence="5" type="primary">CWF19L2</name>
    <name evidence="5" type="ORF">T4A_11089</name>
</gene>
<feature type="compositionally biased region" description="Basic and acidic residues" evidence="2">
    <location>
        <begin position="150"/>
        <end position="163"/>
    </location>
</feature>
<evidence type="ECO:0000259" key="4">
    <source>
        <dbReference type="Pfam" id="PF04677"/>
    </source>
</evidence>
<dbReference type="Proteomes" id="UP000054632">
    <property type="component" value="Unassembled WGS sequence"/>
</dbReference>
<dbReference type="Pfam" id="PF04676">
    <property type="entry name" value="CwfJ_C_2"/>
    <property type="match status" value="1"/>
</dbReference>
<reference evidence="5 6" key="1">
    <citation type="submission" date="2015-01" db="EMBL/GenBank/DDBJ databases">
        <title>Evolution of Trichinella species and genotypes.</title>
        <authorList>
            <person name="Korhonen P.K."/>
            <person name="Edoardo P."/>
            <person name="Giuseppe L.R."/>
            <person name="Gasser R.B."/>
        </authorList>
    </citation>
    <scope>NUCLEOTIDE SEQUENCE [LARGE SCALE GENOMIC DNA]</scope>
    <source>
        <strain evidence="5">ISS13</strain>
    </source>
</reference>
<name>A0A0V1ERI5_TRIPS</name>
<evidence type="ECO:0000259" key="3">
    <source>
        <dbReference type="Pfam" id="PF04676"/>
    </source>
</evidence>
<dbReference type="GO" id="GO:0000398">
    <property type="term" value="P:mRNA splicing, via spliceosome"/>
    <property type="evidence" value="ECO:0007669"/>
    <property type="project" value="TreeGrafter"/>
</dbReference>
<feature type="domain" description="Cwf19-like C-terminal" evidence="4">
    <location>
        <begin position="417"/>
        <end position="537"/>
    </location>
</feature>
<dbReference type="PANTHER" id="PTHR12072:SF5">
    <property type="entry name" value="CWF19-LIKE PROTEIN 2"/>
    <property type="match status" value="1"/>
</dbReference>
<dbReference type="InterPro" id="IPR006767">
    <property type="entry name" value="Cwf19-like_C_dom-2"/>
</dbReference>
<feature type="domain" description="Cwf19-like protein C-terminal" evidence="3">
    <location>
        <begin position="550"/>
        <end position="640"/>
    </location>
</feature>
<comment type="similarity">
    <text evidence="1">Belongs to the CWF19 family.</text>
</comment>
<evidence type="ECO:0000313" key="6">
    <source>
        <dbReference type="Proteomes" id="UP000054632"/>
    </source>
</evidence>
<evidence type="ECO:0000313" key="5">
    <source>
        <dbReference type="EMBL" id="KRY76357.1"/>
    </source>
</evidence>
<organism evidence="5 6">
    <name type="scientific">Trichinella pseudospiralis</name>
    <name type="common">Parasitic roundworm</name>
    <dbReference type="NCBI Taxonomy" id="6337"/>
    <lineage>
        <taxon>Eukaryota</taxon>
        <taxon>Metazoa</taxon>
        <taxon>Ecdysozoa</taxon>
        <taxon>Nematoda</taxon>
        <taxon>Enoplea</taxon>
        <taxon>Dorylaimia</taxon>
        <taxon>Trichinellida</taxon>
        <taxon>Trichinellidae</taxon>
        <taxon>Trichinella</taxon>
    </lineage>
</organism>
<proteinExistence type="inferred from homology"/>
<dbReference type="InterPro" id="IPR036265">
    <property type="entry name" value="HIT-like_sf"/>
</dbReference>
<dbReference type="GO" id="GO:0071014">
    <property type="term" value="C:post-mRNA release spliceosomal complex"/>
    <property type="evidence" value="ECO:0007669"/>
    <property type="project" value="TreeGrafter"/>
</dbReference>
<sequence>MSDRNRDEVSRSVSSSSVDDSVDYLCAFTGGEVRRNLRKHGKDALNKAMEEKRAALELNPYWKDGGNGLPPENCAQSSFKKPKFLNDDDCRYGKSISDEVSGSSFGAFEIVKAKPLQPKLARKLANEYDHRGKDFVRPAIAASSESNLEASERNARTARKPDGKLRDELNKLKAKLFRAEMMGDHNEIKSIKEAIEHFKSNDSTPSEEKGPKEVLLTKVNIRKGTTFLVDPVDNEKRDLNVRDMLKKEKMMTDSEDFDVYHFPIKNISEKHTEDWTVDDIVLSRMQKAGSSKQAEKIRAEQISSYSYSSYLVTGWEYLVRGHRHARSKAAGSMPGLVWLFLLYRHMTASTTAGAALFTNLNDNGRPGAGSTPIQPTGKKRCFTDAQVQHALCSLSSRSRAEILYSFCYNIYTVKLDFRRQEQKLDTCTRCVEGKLDRHFVIAFGNQTYLALPKSKPLVRNHCLIAPLNHVSSCAQMDENVLEEIRFWREKLVAMFRTQSLCCIFFETAKNVKHMPHCFLECVPVSEKIFECAPMYFKQAIMECEESCRDNAVLIDMKGKDVKRVIPAGFSYFVVYFGLEGGMAHIIENESLVPSWFGQEVIGGMLGLEYNQWRKPVNELLEEQVKRVAAFKKQLKEFDSTIFQK</sequence>